<evidence type="ECO:0000259" key="12">
    <source>
        <dbReference type="PROSITE" id="PS01225"/>
    </source>
</evidence>
<dbReference type="InterPro" id="IPR006208">
    <property type="entry name" value="Glyco_hormone_CN"/>
</dbReference>
<keyword evidence="3" id="KW-0964">Secreted</keyword>
<dbReference type="InterPro" id="IPR001007">
    <property type="entry name" value="VWF_dom"/>
</dbReference>
<dbReference type="Pfam" id="PF00219">
    <property type="entry name" value="IGFBP"/>
    <property type="match status" value="1"/>
</dbReference>
<dbReference type="SUPFAM" id="SSF57184">
    <property type="entry name" value="Growth factor receptor domain"/>
    <property type="match status" value="1"/>
</dbReference>
<dbReference type="AlphaFoldDB" id="A0A3B4B3K6"/>
<evidence type="ECO:0000256" key="5">
    <source>
        <dbReference type="ARBA" id="ARBA00022729"/>
    </source>
</evidence>
<keyword evidence="16" id="KW-1185">Reference proteome</keyword>
<dbReference type="PROSITE" id="PS50092">
    <property type="entry name" value="TSP1"/>
    <property type="match status" value="1"/>
</dbReference>
<evidence type="ECO:0000256" key="4">
    <source>
        <dbReference type="ARBA" id="ARBA00022553"/>
    </source>
</evidence>
<evidence type="ECO:0000256" key="9">
    <source>
        <dbReference type="ARBA" id="ARBA00042204"/>
    </source>
</evidence>
<dbReference type="InterPro" id="IPR006207">
    <property type="entry name" value="Cys_knot_C"/>
</dbReference>
<reference evidence="15" key="1">
    <citation type="submission" date="2025-08" db="UniProtKB">
        <authorList>
            <consortium name="Ensembl"/>
        </authorList>
    </citation>
    <scope>IDENTIFICATION</scope>
</reference>
<evidence type="ECO:0000256" key="8">
    <source>
        <dbReference type="ARBA" id="ARBA00039941"/>
    </source>
</evidence>
<dbReference type="GO" id="GO:0031012">
    <property type="term" value="C:extracellular matrix"/>
    <property type="evidence" value="ECO:0007669"/>
    <property type="project" value="TreeGrafter"/>
</dbReference>
<dbReference type="Proteomes" id="UP000261520">
    <property type="component" value="Unplaced"/>
</dbReference>
<proteinExistence type="inferred from homology"/>
<name>A0A3B4B3K6_9GOBI</name>
<dbReference type="GO" id="GO:0030335">
    <property type="term" value="P:positive regulation of cell migration"/>
    <property type="evidence" value="ECO:0007669"/>
    <property type="project" value="TreeGrafter"/>
</dbReference>
<dbReference type="PROSITE" id="PS50184">
    <property type="entry name" value="VWFC_2"/>
    <property type="match status" value="1"/>
</dbReference>
<feature type="domain" description="CTCK" evidence="12">
    <location>
        <begin position="273"/>
        <end position="347"/>
    </location>
</feature>
<dbReference type="GO" id="GO:0019838">
    <property type="term" value="F:growth factor binding"/>
    <property type="evidence" value="ECO:0007669"/>
    <property type="project" value="UniProtKB-KW"/>
</dbReference>
<dbReference type="PROSITE" id="PS00222">
    <property type="entry name" value="IGFBP_N_1"/>
    <property type="match status" value="1"/>
</dbReference>
<dbReference type="PROSITE" id="PS51323">
    <property type="entry name" value="IGFBP_N_2"/>
    <property type="match status" value="1"/>
</dbReference>
<dbReference type="GO" id="GO:0007165">
    <property type="term" value="P:signal transduction"/>
    <property type="evidence" value="ECO:0007669"/>
    <property type="project" value="InterPro"/>
</dbReference>
<dbReference type="InterPro" id="IPR036383">
    <property type="entry name" value="TSP1_rpt_sf"/>
</dbReference>
<dbReference type="PROSITE" id="PS01208">
    <property type="entry name" value="VWFC_1"/>
    <property type="match status" value="1"/>
</dbReference>
<reference evidence="15" key="2">
    <citation type="submission" date="2025-09" db="UniProtKB">
        <authorList>
            <consortium name="Ensembl"/>
        </authorList>
    </citation>
    <scope>IDENTIFICATION</scope>
</reference>
<dbReference type="GO" id="GO:0008201">
    <property type="term" value="F:heparin binding"/>
    <property type="evidence" value="ECO:0007669"/>
    <property type="project" value="TreeGrafter"/>
</dbReference>
<dbReference type="PANTHER" id="PTHR11348:SF18">
    <property type="entry name" value="CCN FAMILY MEMBER 1"/>
    <property type="match status" value="1"/>
</dbReference>
<dbReference type="InterPro" id="IPR043973">
    <property type="entry name" value="TSP1_CCN"/>
</dbReference>
<evidence type="ECO:0000313" key="16">
    <source>
        <dbReference type="Proteomes" id="UP000261520"/>
    </source>
</evidence>
<dbReference type="PROSITE" id="PS01225">
    <property type="entry name" value="CTCK_2"/>
    <property type="match status" value="1"/>
</dbReference>
<feature type="domain" description="IGFBP N-terminal" evidence="14">
    <location>
        <begin position="14"/>
        <end position="88"/>
    </location>
</feature>
<dbReference type="SMART" id="SM00209">
    <property type="entry name" value="TSP1"/>
    <property type="match status" value="1"/>
</dbReference>
<organism evidence="15 16">
    <name type="scientific">Periophthalmus magnuspinnatus</name>
    <dbReference type="NCBI Taxonomy" id="409849"/>
    <lineage>
        <taxon>Eukaryota</taxon>
        <taxon>Metazoa</taxon>
        <taxon>Chordata</taxon>
        <taxon>Craniata</taxon>
        <taxon>Vertebrata</taxon>
        <taxon>Euteleostomi</taxon>
        <taxon>Actinopterygii</taxon>
        <taxon>Neopterygii</taxon>
        <taxon>Teleostei</taxon>
        <taxon>Neoteleostei</taxon>
        <taxon>Acanthomorphata</taxon>
        <taxon>Gobiaria</taxon>
        <taxon>Gobiiformes</taxon>
        <taxon>Gobioidei</taxon>
        <taxon>Gobiidae</taxon>
        <taxon>Oxudercinae</taxon>
        <taxon>Periophthalmus</taxon>
    </lineage>
</organism>
<evidence type="ECO:0000313" key="15">
    <source>
        <dbReference type="Ensembl" id="ENSPMGP00000023204.1"/>
    </source>
</evidence>
<comment type="caution">
    <text evidence="11">Lacks conserved residue(s) required for the propagation of feature annotation.</text>
</comment>
<dbReference type="SUPFAM" id="SSF57603">
    <property type="entry name" value="FnI-like domain"/>
    <property type="match status" value="1"/>
</dbReference>
<dbReference type="GO" id="GO:0005615">
    <property type="term" value="C:extracellular space"/>
    <property type="evidence" value="ECO:0007669"/>
    <property type="project" value="TreeGrafter"/>
</dbReference>
<protein>
    <recommendedName>
        <fullName evidence="8">CCN family member 1</fullName>
    </recommendedName>
    <alternativeName>
        <fullName evidence="10">Cellular communication network factor 1</fullName>
    </alternativeName>
    <alternativeName>
        <fullName evidence="9">Protein CYR61</fullName>
    </alternativeName>
</protein>
<dbReference type="Gene3D" id="2.10.70.10">
    <property type="entry name" value="Complement Module, domain 1"/>
    <property type="match status" value="1"/>
</dbReference>
<dbReference type="GO" id="GO:0045597">
    <property type="term" value="P:positive regulation of cell differentiation"/>
    <property type="evidence" value="ECO:0007669"/>
    <property type="project" value="TreeGrafter"/>
</dbReference>
<dbReference type="SMART" id="SM00214">
    <property type="entry name" value="VWC"/>
    <property type="match status" value="1"/>
</dbReference>
<dbReference type="InterPro" id="IPR009030">
    <property type="entry name" value="Growth_fac_rcpt_cys_sf"/>
</dbReference>
<keyword evidence="4" id="KW-0597">Phosphoprotein</keyword>
<dbReference type="GO" id="GO:0051240">
    <property type="term" value="P:positive regulation of multicellular organismal process"/>
    <property type="evidence" value="ECO:0007669"/>
    <property type="project" value="UniProtKB-ARBA"/>
</dbReference>
<evidence type="ECO:0000256" key="11">
    <source>
        <dbReference type="PROSITE-ProRule" id="PRU00039"/>
    </source>
</evidence>
<sequence>FSIISEIISSISSCSVSSSSCQKCLCPPEGPVCAAGVSIVPDGCGCCKVCAKQLNEDCSETEPCDYIKGLECNFGGKYGADKGICRARSDGQTCEYNKKIYQNGEIFRPSCKQQCTCLDGAVGCVSLCPRELPLPNDRCPHPRLVKVLGRCCEQLVCPEEMKTMKKYRKKERLSEDFVNSEKNLDIMWTENLLGEFQYILCFRSNALENTAKLDCVAQTTDWSSCSRSCGTGVSTRLTVSRETQCKMVTETRICEVRPCAQIKMQQLKSGQKCQQMQTPSRPVRMSLDGCRSMKRLPVRFCGSCVDGRCCRPQRTQTEPVLFRCKNAKTVTRMVMLIQSCTCDYYCSETTSLYNVFNEVHKLRY</sequence>
<dbReference type="Pfam" id="PF00007">
    <property type="entry name" value="Cys_knot"/>
    <property type="match status" value="1"/>
</dbReference>
<dbReference type="Gene3D" id="2.20.100.10">
    <property type="entry name" value="Thrombospondin type-1 (TSP1) repeat"/>
    <property type="match status" value="1"/>
</dbReference>
<dbReference type="SMART" id="SM00041">
    <property type="entry name" value="CT"/>
    <property type="match status" value="1"/>
</dbReference>
<evidence type="ECO:0000256" key="3">
    <source>
        <dbReference type="ARBA" id="ARBA00022525"/>
    </source>
</evidence>
<comment type="similarity">
    <text evidence="2">Belongs to the CCN family.</text>
</comment>
<dbReference type="InterPro" id="IPR000867">
    <property type="entry name" value="IGFBP-like"/>
</dbReference>
<evidence type="ECO:0000256" key="1">
    <source>
        <dbReference type="ARBA" id="ARBA00004613"/>
    </source>
</evidence>
<dbReference type="Pfam" id="PF00093">
    <property type="entry name" value="VWC"/>
    <property type="match status" value="1"/>
</dbReference>
<dbReference type="FunFam" id="2.10.70.10:FF:000015">
    <property type="entry name" value="CYR61 isoform 1"/>
    <property type="match status" value="1"/>
</dbReference>
<accession>A0A3B4B3K6</accession>
<dbReference type="Ensembl" id="ENSPMGT00000024721.1">
    <property type="protein sequence ID" value="ENSPMGP00000023204.1"/>
    <property type="gene ID" value="ENSPMGG00000018752.1"/>
</dbReference>
<keyword evidence="5" id="KW-0732">Signal</keyword>
<evidence type="ECO:0000256" key="2">
    <source>
        <dbReference type="ARBA" id="ARBA00008125"/>
    </source>
</evidence>
<dbReference type="PANTHER" id="PTHR11348">
    <property type="entry name" value="CONNECTIVE TISSUE GROWTH FACTOR-RELATED"/>
    <property type="match status" value="1"/>
</dbReference>
<dbReference type="InterPro" id="IPR017891">
    <property type="entry name" value="Insulin_GF-bd_Cys-rich_CS"/>
</dbReference>
<dbReference type="InterPro" id="IPR050941">
    <property type="entry name" value="CCN"/>
</dbReference>
<keyword evidence="7" id="KW-0340">Growth factor binding</keyword>
<comment type="subcellular location">
    <subcellularLocation>
        <location evidence="1">Secreted</location>
    </subcellularLocation>
</comment>
<evidence type="ECO:0000259" key="14">
    <source>
        <dbReference type="PROSITE" id="PS51323"/>
    </source>
</evidence>
<dbReference type="Pfam" id="PF19035">
    <property type="entry name" value="TSP1_CCN"/>
    <property type="match status" value="1"/>
</dbReference>
<evidence type="ECO:0000256" key="7">
    <source>
        <dbReference type="ARBA" id="ARBA00023183"/>
    </source>
</evidence>
<dbReference type="GO" id="GO:0005178">
    <property type="term" value="F:integrin binding"/>
    <property type="evidence" value="ECO:0007669"/>
    <property type="project" value="TreeGrafter"/>
</dbReference>
<evidence type="ECO:0000256" key="10">
    <source>
        <dbReference type="ARBA" id="ARBA00042351"/>
    </source>
</evidence>
<dbReference type="GO" id="GO:0007155">
    <property type="term" value="P:cell adhesion"/>
    <property type="evidence" value="ECO:0007669"/>
    <property type="project" value="TreeGrafter"/>
</dbReference>
<dbReference type="InterPro" id="IPR000884">
    <property type="entry name" value="TSP1_rpt"/>
</dbReference>
<evidence type="ECO:0000256" key="6">
    <source>
        <dbReference type="ARBA" id="ARBA00023157"/>
    </source>
</evidence>
<keyword evidence="6" id="KW-1015">Disulfide bond</keyword>
<feature type="domain" description="VWFC" evidence="13">
    <location>
        <begin position="92"/>
        <end position="158"/>
    </location>
</feature>
<evidence type="ECO:0000259" key="13">
    <source>
        <dbReference type="PROSITE" id="PS50184"/>
    </source>
</evidence>
<dbReference type="SMART" id="SM00121">
    <property type="entry name" value="IB"/>
    <property type="match status" value="1"/>
</dbReference>
<dbReference type="SUPFAM" id="SSF82895">
    <property type="entry name" value="TSP-1 type 1 repeat"/>
    <property type="match status" value="1"/>
</dbReference>